<organism evidence="2 3">
    <name type="scientific">Effrenium voratum</name>
    <dbReference type="NCBI Taxonomy" id="2562239"/>
    <lineage>
        <taxon>Eukaryota</taxon>
        <taxon>Sar</taxon>
        <taxon>Alveolata</taxon>
        <taxon>Dinophyceae</taxon>
        <taxon>Suessiales</taxon>
        <taxon>Symbiodiniaceae</taxon>
        <taxon>Effrenium</taxon>
    </lineage>
</organism>
<keyword evidence="3" id="KW-1185">Reference proteome</keyword>
<proteinExistence type="predicted"/>
<gene>
    <name evidence="2" type="ORF">EVOR1521_LOCUS31990</name>
</gene>
<name>A0AA36JT53_9DINO</name>
<evidence type="ECO:0000256" key="1">
    <source>
        <dbReference type="SAM" id="Phobius"/>
    </source>
</evidence>
<protein>
    <submittedName>
        <fullName evidence="2">Uncharacterized protein</fullName>
    </submittedName>
</protein>
<feature type="transmembrane region" description="Helical" evidence="1">
    <location>
        <begin position="24"/>
        <end position="44"/>
    </location>
</feature>
<sequence>MTSIQENIQNGLQPWDDEGACDTVGIVLVSLLCIASLAVCFFGYRIYKLAFNVFAFLVGFGIEAAVGAAWISQQGVPSGVTEQIIILVCSILWGVLFLVLASNYRTKFEQLLGYFFGICLGLFITFSVLYVVERLAAHT</sequence>
<feature type="transmembrane region" description="Helical" evidence="1">
    <location>
        <begin position="51"/>
        <end position="72"/>
    </location>
</feature>
<dbReference type="Proteomes" id="UP001178507">
    <property type="component" value="Unassembled WGS sequence"/>
</dbReference>
<reference evidence="2" key="1">
    <citation type="submission" date="2023-08" db="EMBL/GenBank/DDBJ databases">
        <authorList>
            <person name="Chen Y."/>
            <person name="Shah S."/>
            <person name="Dougan E. K."/>
            <person name="Thang M."/>
            <person name="Chan C."/>
        </authorList>
    </citation>
    <scope>NUCLEOTIDE SEQUENCE</scope>
</reference>
<keyword evidence="1" id="KW-0812">Transmembrane</keyword>
<evidence type="ECO:0000313" key="3">
    <source>
        <dbReference type="Proteomes" id="UP001178507"/>
    </source>
</evidence>
<feature type="transmembrane region" description="Helical" evidence="1">
    <location>
        <begin position="111"/>
        <end position="132"/>
    </location>
</feature>
<comment type="caution">
    <text evidence="2">The sequence shown here is derived from an EMBL/GenBank/DDBJ whole genome shotgun (WGS) entry which is preliminary data.</text>
</comment>
<keyword evidence="1" id="KW-1133">Transmembrane helix</keyword>
<dbReference type="AlphaFoldDB" id="A0AA36JT53"/>
<dbReference type="EMBL" id="CAUJNA010003873">
    <property type="protein sequence ID" value="CAJ1411405.1"/>
    <property type="molecule type" value="Genomic_DNA"/>
</dbReference>
<evidence type="ECO:0000313" key="2">
    <source>
        <dbReference type="EMBL" id="CAJ1411405.1"/>
    </source>
</evidence>
<feature type="transmembrane region" description="Helical" evidence="1">
    <location>
        <begin position="84"/>
        <end position="104"/>
    </location>
</feature>
<accession>A0AA36JT53</accession>
<keyword evidence="1" id="KW-0472">Membrane</keyword>